<protein>
    <submittedName>
        <fullName evidence="2">Uncharacterized protein</fullName>
    </submittedName>
</protein>
<evidence type="ECO:0000313" key="2">
    <source>
        <dbReference type="EMBL" id="CAD7090016.1"/>
    </source>
</evidence>
<dbReference type="EMBL" id="LR899013">
    <property type="protein sequence ID" value="CAD7090016.1"/>
    <property type="molecule type" value="Genomic_DNA"/>
</dbReference>
<dbReference type="PANTHER" id="PTHR46068:SF1">
    <property type="entry name" value="TRANSPOSASE IS30-LIKE HTH DOMAIN-CONTAINING PROTEIN"/>
    <property type="match status" value="1"/>
</dbReference>
<organism evidence="2 3">
    <name type="scientific">Hermetia illucens</name>
    <name type="common">Black soldier fly</name>
    <dbReference type="NCBI Taxonomy" id="343691"/>
    <lineage>
        <taxon>Eukaryota</taxon>
        <taxon>Metazoa</taxon>
        <taxon>Ecdysozoa</taxon>
        <taxon>Arthropoda</taxon>
        <taxon>Hexapoda</taxon>
        <taxon>Insecta</taxon>
        <taxon>Pterygota</taxon>
        <taxon>Neoptera</taxon>
        <taxon>Endopterygota</taxon>
        <taxon>Diptera</taxon>
        <taxon>Brachycera</taxon>
        <taxon>Stratiomyomorpha</taxon>
        <taxon>Stratiomyidae</taxon>
        <taxon>Hermetiinae</taxon>
        <taxon>Hermetia</taxon>
    </lineage>
</organism>
<dbReference type="Proteomes" id="UP000594454">
    <property type="component" value="Chromosome 5"/>
</dbReference>
<sequence length="136" mass="15598">MARYKDTGMEGMGKKSATSSEMVPKVKKRIERNPHRSGKKMAAELNISARSVQRIMQNVLQLKPQQTKVRVERAKKLLRRAESDECSNSFFSDETPLTIEQFVNKQNDRVNLSERSFENLLLRSATRKQAAPMVMV</sequence>
<proteinExistence type="predicted"/>
<feature type="compositionally biased region" description="Basic residues" evidence="1">
    <location>
        <begin position="25"/>
        <end position="39"/>
    </location>
</feature>
<gene>
    <name evidence="2" type="ORF">HERILL_LOCUS12530</name>
</gene>
<keyword evidence="3" id="KW-1185">Reference proteome</keyword>
<accession>A0A7R8Z1S3</accession>
<name>A0A7R8Z1S3_HERIL</name>
<reference evidence="2 3" key="1">
    <citation type="submission" date="2020-11" db="EMBL/GenBank/DDBJ databases">
        <authorList>
            <person name="Wallbank WR R."/>
            <person name="Pardo Diaz C."/>
            <person name="Kozak K."/>
            <person name="Martin S."/>
            <person name="Jiggins C."/>
            <person name="Moest M."/>
            <person name="Warren A I."/>
            <person name="Generalovic N T."/>
            <person name="Byers J.R.P. K."/>
            <person name="Montejo-Kovacevich G."/>
            <person name="Yen C E."/>
        </authorList>
    </citation>
    <scope>NUCLEOTIDE SEQUENCE [LARGE SCALE GENOMIC DNA]</scope>
</reference>
<evidence type="ECO:0000256" key="1">
    <source>
        <dbReference type="SAM" id="MobiDB-lite"/>
    </source>
</evidence>
<evidence type="ECO:0000313" key="3">
    <source>
        <dbReference type="Proteomes" id="UP000594454"/>
    </source>
</evidence>
<dbReference type="AlphaFoldDB" id="A0A7R8Z1S3"/>
<dbReference type="InParanoid" id="A0A7R8Z1S3"/>
<dbReference type="PANTHER" id="PTHR46068">
    <property type="entry name" value="PROTEIN CBG27172"/>
    <property type="match status" value="1"/>
</dbReference>
<feature type="region of interest" description="Disordered" evidence="1">
    <location>
        <begin position="1"/>
        <end position="40"/>
    </location>
</feature>